<sequence length="398" mass="43271">MDQALSGVRIIDMTHNQAGPACTQILGFLGADVIKLEEPTGGDIARTNLRDQKNSDSLFFLILNANKRSLTLNLKTDAGKDLFRKVIAQSDVLVENFGPGALDRLGLGYEALSKINPRLIYATIKGFGTYGPYSGFKSFEPVAQAMGGAMAVTGFPENPPTYVYPAIGDSGTGMHMAIGILAALQQRHATGRGQHVEVSMQDSVVNLVRVSLRDHQRFGGPQPRTGNQLGRNVPGTTYACAPGGPNDYVYIYAQQQMWPAVTKVLGQPELTEDARFKTVETRWDNRTELNAIIEAWTRRHSKHEVMRLMGDAGVPCGACQDTGEVLADPHLKAREMIVDVDYPTRGTYQTVGCPIKLSDSPVAVSRPPLLGEHTDALLEALCGVEPEEAKRLRQEGVV</sequence>
<evidence type="ECO:0000313" key="2">
    <source>
        <dbReference type="EMBL" id="GEP58497.1"/>
    </source>
</evidence>
<keyword evidence="1 2" id="KW-0808">Transferase</keyword>
<dbReference type="RefSeq" id="WP_147153787.1">
    <property type="nucleotide sequence ID" value="NZ_BKAJ01000101.1"/>
</dbReference>
<gene>
    <name evidence="2" type="primary">frc_3</name>
    <name evidence="2" type="ORF">RSO01_56630</name>
</gene>
<dbReference type="SUPFAM" id="SSF89796">
    <property type="entry name" value="CoA-transferase family III (CaiB/BaiF)"/>
    <property type="match status" value="1"/>
</dbReference>
<dbReference type="InterPro" id="IPR050483">
    <property type="entry name" value="CoA-transferase_III_domain"/>
</dbReference>
<dbReference type="Proteomes" id="UP000321058">
    <property type="component" value="Unassembled WGS sequence"/>
</dbReference>
<dbReference type="Gene3D" id="3.40.50.10540">
    <property type="entry name" value="Crotonobetainyl-coa:carnitine coa-transferase, domain 1"/>
    <property type="match status" value="1"/>
</dbReference>
<dbReference type="AlphaFoldDB" id="A0A512NHR5"/>
<proteinExistence type="predicted"/>
<dbReference type="InterPro" id="IPR003673">
    <property type="entry name" value="CoA-Trfase_fam_III"/>
</dbReference>
<dbReference type="InterPro" id="IPR023606">
    <property type="entry name" value="CoA-Trfase_III_dom_1_sf"/>
</dbReference>
<dbReference type="InterPro" id="IPR044855">
    <property type="entry name" value="CoA-Trfase_III_dom3_sf"/>
</dbReference>
<protein>
    <submittedName>
        <fullName evidence="2">Formyl-CoA:oxalate CoA-transferase</fullName>
    </submittedName>
</protein>
<reference evidence="2 3" key="1">
    <citation type="submission" date="2019-07" db="EMBL/GenBank/DDBJ databases">
        <title>Whole genome shotgun sequence of Reyranella soli NBRC 108950.</title>
        <authorList>
            <person name="Hosoyama A."/>
            <person name="Uohara A."/>
            <person name="Ohji S."/>
            <person name="Ichikawa N."/>
        </authorList>
    </citation>
    <scope>NUCLEOTIDE SEQUENCE [LARGE SCALE GENOMIC DNA]</scope>
    <source>
        <strain evidence="2 3">NBRC 108950</strain>
    </source>
</reference>
<accession>A0A512NHR5</accession>
<dbReference type="EMBL" id="BKAJ01000101">
    <property type="protein sequence ID" value="GEP58497.1"/>
    <property type="molecule type" value="Genomic_DNA"/>
</dbReference>
<evidence type="ECO:0000256" key="1">
    <source>
        <dbReference type="ARBA" id="ARBA00022679"/>
    </source>
</evidence>
<comment type="caution">
    <text evidence="2">The sequence shown here is derived from an EMBL/GenBank/DDBJ whole genome shotgun (WGS) entry which is preliminary data.</text>
</comment>
<dbReference type="PANTHER" id="PTHR48207:SF3">
    <property type="entry name" value="SUCCINATE--HYDROXYMETHYLGLUTARATE COA-TRANSFERASE"/>
    <property type="match status" value="1"/>
</dbReference>
<dbReference type="PANTHER" id="PTHR48207">
    <property type="entry name" value="SUCCINATE--HYDROXYMETHYLGLUTARATE COA-TRANSFERASE"/>
    <property type="match status" value="1"/>
</dbReference>
<dbReference type="OrthoDB" id="7457784at2"/>
<evidence type="ECO:0000313" key="3">
    <source>
        <dbReference type="Proteomes" id="UP000321058"/>
    </source>
</evidence>
<dbReference type="GO" id="GO:0008410">
    <property type="term" value="F:CoA-transferase activity"/>
    <property type="evidence" value="ECO:0007669"/>
    <property type="project" value="TreeGrafter"/>
</dbReference>
<organism evidence="2 3">
    <name type="scientific">Reyranella soli</name>
    <dbReference type="NCBI Taxonomy" id="1230389"/>
    <lineage>
        <taxon>Bacteria</taxon>
        <taxon>Pseudomonadati</taxon>
        <taxon>Pseudomonadota</taxon>
        <taxon>Alphaproteobacteria</taxon>
        <taxon>Hyphomicrobiales</taxon>
        <taxon>Reyranellaceae</taxon>
        <taxon>Reyranella</taxon>
    </lineage>
</organism>
<name>A0A512NHR5_9HYPH</name>
<dbReference type="Gene3D" id="3.30.1540.10">
    <property type="entry name" value="formyl-coa transferase, domain 3"/>
    <property type="match status" value="1"/>
</dbReference>
<dbReference type="NCBIfam" id="NF003809">
    <property type="entry name" value="PRK05398.1"/>
    <property type="match status" value="1"/>
</dbReference>
<dbReference type="Pfam" id="PF02515">
    <property type="entry name" value="CoA_transf_3"/>
    <property type="match status" value="1"/>
</dbReference>
<keyword evidence="3" id="KW-1185">Reference proteome</keyword>